<comment type="caution">
    <text evidence="2">The sequence shown here is derived from an EMBL/GenBank/DDBJ whole genome shotgun (WGS) entry which is preliminary data.</text>
</comment>
<dbReference type="Proteomes" id="UP000620156">
    <property type="component" value="Unassembled WGS sequence"/>
</dbReference>
<gene>
    <name evidence="2" type="ORF">GCM10010145_03000</name>
</gene>
<proteinExistence type="predicted"/>
<keyword evidence="3" id="KW-1185">Reference proteome</keyword>
<evidence type="ECO:0000256" key="1">
    <source>
        <dbReference type="SAM" id="MobiDB-lite"/>
    </source>
</evidence>
<sequence length="181" mass="19010">MSTVTAGERPAGAWWCRVRVTEAAEGGHGPRRVLDEHLRVTLPAPPPWLSLADVLLAPGTGHGAADALAAGCPGAAVVAVHLGTARCWVRIGPYGHAPARMVLTELHAALRPWSAWASLAHAWLVTRVPPRSSPAPAEVVLPHGRPAQSPASPRDSSRSRSRTASAGSARWTAEYRSAASR</sequence>
<reference evidence="2" key="1">
    <citation type="journal article" date="2014" name="Int. J. Syst. Evol. Microbiol.">
        <title>Complete genome sequence of Corynebacterium casei LMG S-19264T (=DSM 44701T), isolated from a smear-ripened cheese.</title>
        <authorList>
            <consortium name="US DOE Joint Genome Institute (JGI-PGF)"/>
            <person name="Walter F."/>
            <person name="Albersmeier A."/>
            <person name="Kalinowski J."/>
            <person name="Ruckert C."/>
        </authorList>
    </citation>
    <scope>NUCLEOTIDE SEQUENCE</scope>
    <source>
        <strain evidence="2">JCM 3131</strain>
    </source>
</reference>
<name>A0A918B7I5_9ACTN</name>
<evidence type="ECO:0000313" key="3">
    <source>
        <dbReference type="Proteomes" id="UP000620156"/>
    </source>
</evidence>
<reference evidence="2" key="2">
    <citation type="submission" date="2020-09" db="EMBL/GenBank/DDBJ databases">
        <authorList>
            <person name="Sun Q."/>
            <person name="Ohkuma M."/>
        </authorList>
    </citation>
    <scope>NUCLEOTIDE SEQUENCE</scope>
    <source>
        <strain evidence="2">JCM 3131</strain>
    </source>
</reference>
<feature type="compositionally biased region" description="Low complexity" evidence="1">
    <location>
        <begin position="145"/>
        <end position="154"/>
    </location>
</feature>
<dbReference type="EMBL" id="BMQK01000001">
    <property type="protein sequence ID" value="GGQ38969.1"/>
    <property type="molecule type" value="Genomic_DNA"/>
</dbReference>
<protein>
    <submittedName>
        <fullName evidence="2">Uncharacterized protein</fullName>
    </submittedName>
</protein>
<evidence type="ECO:0000313" key="2">
    <source>
        <dbReference type="EMBL" id="GGQ38969.1"/>
    </source>
</evidence>
<organism evidence="2 3">
    <name type="scientific">Streptomyces ruber</name>
    <dbReference type="NCBI Taxonomy" id="83378"/>
    <lineage>
        <taxon>Bacteria</taxon>
        <taxon>Bacillati</taxon>
        <taxon>Actinomycetota</taxon>
        <taxon>Actinomycetes</taxon>
        <taxon>Kitasatosporales</taxon>
        <taxon>Streptomycetaceae</taxon>
        <taxon>Streptomyces</taxon>
    </lineage>
</organism>
<dbReference type="RefSeq" id="WP_189214747.1">
    <property type="nucleotide sequence ID" value="NZ_BMQK01000001.1"/>
</dbReference>
<accession>A0A918B7I5</accession>
<feature type="region of interest" description="Disordered" evidence="1">
    <location>
        <begin position="134"/>
        <end position="181"/>
    </location>
</feature>
<dbReference type="AlphaFoldDB" id="A0A918B7I5"/>